<keyword evidence="3" id="KW-1185">Reference proteome</keyword>
<protein>
    <recommendedName>
        <fullName evidence="4">Lipoprotein</fullName>
    </recommendedName>
</protein>
<accession>A0A6L6YLV5</accession>
<dbReference type="EMBL" id="WSRP01000005">
    <property type="protein sequence ID" value="MVX56111.1"/>
    <property type="molecule type" value="Genomic_DNA"/>
</dbReference>
<dbReference type="AlphaFoldDB" id="A0A6L6YLV5"/>
<evidence type="ECO:0000256" key="1">
    <source>
        <dbReference type="SAM" id="SignalP"/>
    </source>
</evidence>
<dbReference type="Proteomes" id="UP000472580">
    <property type="component" value="Unassembled WGS sequence"/>
</dbReference>
<reference evidence="2 3" key="1">
    <citation type="submission" date="2019-12" db="EMBL/GenBank/DDBJ databases">
        <title>Microbes associate with the intestines of laboratory mice.</title>
        <authorList>
            <person name="Navarre W."/>
            <person name="Wong E."/>
        </authorList>
    </citation>
    <scope>NUCLEOTIDE SEQUENCE [LARGE SCALE GENOMIC DNA]</scope>
    <source>
        <strain evidence="2 3">NM82_D38</strain>
    </source>
</reference>
<organism evidence="2 3">
    <name type="scientific">Parasutterella muris</name>
    <dbReference type="NCBI Taxonomy" id="2565572"/>
    <lineage>
        <taxon>Bacteria</taxon>
        <taxon>Pseudomonadati</taxon>
        <taxon>Pseudomonadota</taxon>
        <taxon>Betaproteobacteria</taxon>
        <taxon>Burkholderiales</taxon>
        <taxon>Sutterellaceae</taxon>
        <taxon>Parasutterella</taxon>
    </lineage>
</organism>
<dbReference type="OrthoDB" id="9156962at2"/>
<evidence type="ECO:0000313" key="3">
    <source>
        <dbReference type="Proteomes" id="UP000472580"/>
    </source>
</evidence>
<sequence>MLKKIFCGLSLGLPILLSGCAGDDPGYYITDSFGFDTVCIVDNKNVPPAFFIALRQAVADKGLTVRTVAKAEKSCPAVIVYDAKYTKKVPYLVDAKLMLIHEIGSTDIVNLKKYGSSDSLRDNLKDDEPAIRDMVNRLLPRSTPW</sequence>
<name>A0A6L6YLV5_9BURK</name>
<dbReference type="PROSITE" id="PS51257">
    <property type="entry name" value="PROKAR_LIPOPROTEIN"/>
    <property type="match status" value="1"/>
</dbReference>
<proteinExistence type="predicted"/>
<evidence type="ECO:0008006" key="4">
    <source>
        <dbReference type="Google" id="ProtNLM"/>
    </source>
</evidence>
<comment type="caution">
    <text evidence="2">The sequence shown here is derived from an EMBL/GenBank/DDBJ whole genome shotgun (WGS) entry which is preliminary data.</text>
</comment>
<dbReference type="RefSeq" id="WP_160334542.1">
    <property type="nucleotide sequence ID" value="NZ_CALPCR010000027.1"/>
</dbReference>
<feature type="chain" id="PRO_5026819390" description="Lipoprotein" evidence="1">
    <location>
        <begin position="24"/>
        <end position="145"/>
    </location>
</feature>
<feature type="signal peptide" evidence="1">
    <location>
        <begin position="1"/>
        <end position="23"/>
    </location>
</feature>
<evidence type="ECO:0000313" key="2">
    <source>
        <dbReference type="EMBL" id="MVX56111.1"/>
    </source>
</evidence>
<gene>
    <name evidence="2" type="ORF">E5987_02680</name>
</gene>
<keyword evidence="1" id="KW-0732">Signal</keyword>